<reference evidence="1 2" key="1">
    <citation type="submission" date="2018-04" db="EMBL/GenBank/DDBJ databases">
        <title>The genome of golden apple snail Pomacea canaliculata provides insight into stress tolerance and invasive adaptation.</title>
        <authorList>
            <person name="Liu C."/>
            <person name="Liu B."/>
            <person name="Ren Y."/>
            <person name="Zhang Y."/>
            <person name="Wang H."/>
            <person name="Li S."/>
            <person name="Jiang F."/>
            <person name="Yin L."/>
            <person name="Zhang G."/>
            <person name="Qian W."/>
            <person name="Fan W."/>
        </authorList>
    </citation>
    <scope>NUCLEOTIDE SEQUENCE [LARGE SCALE GENOMIC DNA]</scope>
    <source>
        <strain evidence="1">SZHN2017</strain>
        <tissue evidence="1">Muscle</tissue>
    </source>
</reference>
<proteinExistence type="predicted"/>
<evidence type="ECO:0000313" key="2">
    <source>
        <dbReference type="Proteomes" id="UP000245119"/>
    </source>
</evidence>
<organism evidence="1 2">
    <name type="scientific">Pomacea canaliculata</name>
    <name type="common">Golden apple snail</name>
    <dbReference type="NCBI Taxonomy" id="400727"/>
    <lineage>
        <taxon>Eukaryota</taxon>
        <taxon>Metazoa</taxon>
        <taxon>Spiralia</taxon>
        <taxon>Lophotrochozoa</taxon>
        <taxon>Mollusca</taxon>
        <taxon>Gastropoda</taxon>
        <taxon>Caenogastropoda</taxon>
        <taxon>Architaenioglossa</taxon>
        <taxon>Ampullarioidea</taxon>
        <taxon>Ampullariidae</taxon>
        <taxon>Pomacea</taxon>
    </lineage>
</organism>
<comment type="caution">
    <text evidence="1">The sequence shown here is derived from an EMBL/GenBank/DDBJ whole genome shotgun (WGS) entry which is preliminary data.</text>
</comment>
<protein>
    <submittedName>
        <fullName evidence="1">Uncharacterized protein</fullName>
    </submittedName>
</protein>
<dbReference type="Proteomes" id="UP000245119">
    <property type="component" value="Linkage Group LG5"/>
</dbReference>
<accession>A0A2T7P9R8</accession>
<dbReference type="EMBL" id="PZQS01000005">
    <property type="protein sequence ID" value="PVD30165.1"/>
    <property type="molecule type" value="Genomic_DNA"/>
</dbReference>
<gene>
    <name evidence="1" type="ORF">C0Q70_09427</name>
</gene>
<name>A0A2T7P9R8_POMCA</name>
<dbReference type="AlphaFoldDB" id="A0A2T7P9R8"/>
<sequence>MWNTQQVVGGRGVTEGVEEVGVEVESGDVVGDVTLVEGVAVDDEGVTEDVGVEEGVDVAGDVVGAVGPEGVVPVAGGVVDEESVTGEVVDVSVEVGDVVSVGEVTLVEGVSAEDEDEGVTDDVLMGDVAVVGTDGVIVDVCEVEVGEVVGEVEIFVKKSLWMILYLWKAGVVGDVVDKETDVEYSAGVEVDDDGVVDVDGVPDEVAEEGVTEDVTLVEGVAVDDEGVTEDVGVEEGVDVAGDVVGAVGPEGVVPVAGGVVDEESVTGEVVDVSVEVGDVVSVGEVTLVEGVSAEDEGVRVGVAVEEGVDVAVDIEDVVEIEEVDEGVVGVEEVVAVNVDDDGVTDDNRRRRSY</sequence>
<keyword evidence="2" id="KW-1185">Reference proteome</keyword>
<evidence type="ECO:0000313" key="1">
    <source>
        <dbReference type="EMBL" id="PVD30165.1"/>
    </source>
</evidence>